<evidence type="ECO:0000256" key="6">
    <source>
        <dbReference type="ARBA" id="ARBA00022741"/>
    </source>
</evidence>
<dbReference type="GO" id="GO:0005737">
    <property type="term" value="C:cytoplasm"/>
    <property type="evidence" value="ECO:0007669"/>
    <property type="project" value="TreeGrafter"/>
</dbReference>
<dbReference type="GO" id="GO:0050688">
    <property type="term" value="P:regulation of defense response to virus"/>
    <property type="evidence" value="ECO:0007669"/>
    <property type="project" value="UniProtKB-KW"/>
</dbReference>
<dbReference type="SUPFAM" id="SSF54768">
    <property type="entry name" value="dsRNA-binding domain-like"/>
    <property type="match status" value="1"/>
</dbReference>
<dbReference type="SMART" id="SM00535">
    <property type="entry name" value="RIBOc"/>
    <property type="match status" value="2"/>
</dbReference>
<dbReference type="OrthoDB" id="416741at2759"/>
<dbReference type="GO" id="GO:0005634">
    <property type="term" value="C:nucleus"/>
    <property type="evidence" value="ECO:0007669"/>
    <property type="project" value="TreeGrafter"/>
</dbReference>
<dbReference type="CDD" id="cd18802">
    <property type="entry name" value="SF2_C_dicer"/>
    <property type="match status" value="1"/>
</dbReference>
<evidence type="ECO:0000259" key="19">
    <source>
        <dbReference type="PROSITE" id="PS51327"/>
    </source>
</evidence>
<keyword evidence="11 15" id="KW-0694">RNA-binding</keyword>
<evidence type="ECO:0000256" key="13">
    <source>
        <dbReference type="ARBA" id="ARBA00023211"/>
    </source>
</evidence>
<dbReference type="GO" id="GO:0005524">
    <property type="term" value="F:ATP binding"/>
    <property type="evidence" value="ECO:0007669"/>
    <property type="project" value="UniProtKB-KW"/>
</dbReference>
<comment type="cofactor">
    <cofactor evidence="2">
        <name>Mg(2+)</name>
        <dbReference type="ChEBI" id="CHEBI:18420"/>
    </cofactor>
</comment>
<evidence type="ECO:0000256" key="12">
    <source>
        <dbReference type="ARBA" id="ARBA00023118"/>
    </source>
</evidence>
<evidence type="ECO:0000256" key="9">
    <source>
        <dbReference type="ARBA" id="ARBA00022840"/>
    </source>
</evidence>
<dbReference type="Gene3D" id="3.40.50.300">
    <property type="entry name" value="P-loop containing nucleotide triphosphate hydrolases"/>
    <property type="match status" value="2"/>
</dbReference>
<dbReference type="PROSITE" id="PS51194">
    <property type="entry name" value="HELICASE_CTER"/>
    <property type="match status" value="1"/>
</dbReference>
<keyword evidence="3" id="KW-0930">Antiviral protein</keyword>
<dbReference type="PROSITE" id="PS51192">
    <property type="entry name" value="HELICASE_ATP_BIND_1"/>
    <property type="match status" value="1"/>
</dbReference>
<dbReference type="PROSITE" id="PS50142">
    <property type="entry name" value="RNASE_3_2"/>
    <property type="match status" value="2"/>
</dbReference>
<dbReference type="InterPro" id="IPR014001">
    <property type="entry name" value="Helicase_ATP-bd"/>
</dbReference>
<dbReference type="Pfam" id="PF00636">
    <property type="entry name" value="Ribonuclease_3"/>
    <property type="match status" value="2"/>
</dbReference>
<comment type="function">
    <text evidence="14">Dicer-like endonuclease involved in cleaving double-stranded RNA in the RNA interference (RNAi) pathway. Produces 21 to 25 bp dsRNAs (siRNAs) which target the selective destruction of homologous RNAs leading to sequence-specific suppression of gene expression, called post-transcriptional gene silencing (PTGS). Part of a broad host defense response against viral infection and transposons.</text>
</comment>
<proteinExistence type="inferred from homology"/>
<comment type="cofactor">
    <cofactor evidence="1">
        <name>Mn(2+)</name>
        <dbReference type="ChEBI" id="CHEBI:29035"/>
    </cofactor>
</comment>
<evidence type="ECO:0000256" key="10">
    <source>
        <dbReference type="ARBA" id="ARBA00022842"/>
    </source>
</evidence>
<keyword evidence="8" id="KW-0347">Helicase</keyword>
<reference evidence="20" key="1">
    <citation type="journal article" date="2020" name="Stud. Mycol.">
        <title>101 Dothideomycetes genomes: a test case for predicting lifestyles and emergence of pathogens.</title>
        <authorList>
            <person name="Haridas S."/>
            <person name="Albert R."/>
            <person name="Binder M."/>
            <person name="Bloem J."/>
            <person name="Labutti K."/>
            <person name="Salamov A."/>
            <person name="Andreopoulos B."/>
            <person name="Baker S."/>
            <person name="Barry K."/>
            <person name="Bills G."/>
            <person name="Bluhm B."/>
            <person name="Cannon C."/>
            <person name="Castanera R."/>
            <person name="Culley D."/>
            <person name="Daum C."/>
            <person name="Ezra D."/>
            <person name="Gonzalez J."/>
            <person name="Henrissat B."/>
            <person name="Kuo A."/>
            <person name="Liang C."/>
            <person name="Lipzen A."/>
            <person name="Lutzoni F."/>
            <person name="Magnuson J."/>
            <person name="Mondo S."/>
            <person name="Nolan M."/>
            <person name="Ohm R."/>
            <person name="Pangilinan J."/>
            <person name="Park H.-J."/>
            <person name="Ramirez L."/>
            <person name="Alfaro M."/>
            <person name="Sun H."/>
            <person name="Tritt A."/>
            <person name="Yoshinaga Y."/>
            <person name="Zwiers L.-H."/>
            <person name="Turgeon B."/>
            <person name="Goodwin S."/>
            <person name="Spatafora J."/>
            <person name="Crous P."/>
            <person name="Grigoriev I."/>
        </authorList>
    </citation>
    <scope>NUCLEOTIDE SEQUENCE</scope>
    <source>
        <strain evidence="20">CBS 675.92</strain>
    </source>
</reference>
<evidence type="ECO:0000256" key="11">
    <source>
        <dbReference type="ARBA" id="ARBA00022884"/>
    </source>
</evidence>
<dbReference type="GO" id="GO:0030422">
    <property type="term" value="P:siRNA processing"/>
    <property type="evidence" value="ECO:0007669"/>
    <property type="project" value="TreeGrafter"/>
</dbReference>
<comment type="similarity">
    <text evidence="15">Belongs to the helicase family. Dicer subfamily.</text>
</comment>
<dbReference type="InterPro" id="IPR027417">
    <property type="entry name" value="P-loop_NTPase"/>
</dbReference>
<feature type="domain" description="RNase III" evidence="16">
    <location>
        <begin position="1118"/>
        <end position="1295"/>
    </location>
</feature>
<evidence type="ECO:0000256" key="14">
    <source>
        <dbReference type="ARBA" id="ARBA00025403"/>
    </source>
</evidence>
<dbReference type="InterPro" id="IPR038248">
    <property type="entry name" value="Dicer_dimer_sf"/>
</dbReference>
<evidence type="ECO:0000256" key="1">
    <source>
        <dbReference type="ARBA" id="ARBA00001936"/>
    </source>
</evidence>
<dbReference type="PROSITE" id="PS51327">
    <property type="entry name" value="DICER_DSRBF"/>
    <property type="match status" value="1"/>
</dbReference>
<dbReference type="SUPFAM" id="SSF69065">
    <property type="entry name" value="RNase III domain-like"/>
    <property type="match status" value="2"/>
</dbReference>
<dbReference type="InterPro" id="IPR011545">
    <property type="entry name" value="DEAD/DEAH_box_helicase_dom"/>
</dbReference>
<dbReference type="PANTHER" id="PTHR14950:SF37">
    <property type="entry name" value="ENDORIBONUCLEASE DICER"/>
    <property type="match status" value="1"/>
</dbReference>
<dbReference type="InterPro" id="IPR000999">
    <property type="entry name" value="RNase_III_dom"/>
</dbReference>
<dbReference type="GO" id="GO:0051607">
    <property type="term" value="P:defense response to virus"/>
    <property type="evidence" value="ECO:0007669"/>
    <property type="project" value="UniProtKB-KW"/>
</dbReference>
<dbReference type="SMART" id="SM00490">
    <property type="entry name" value="HELICc"/>
    <property type="match status" value="1"/>
</dbReference>
<evidence type="ECO:0000256" key="4">
    <source>
        <dbReference type="ARBA" id="ARBA00022723"/>
    </source>
</evidence>
<dbReference type="GO" id="GO:0004386">
    <property type="term" value="F:helicase activity"/>
    <property type="evidence" value="ECO:0007669"/>
    <property type="project" value="UniProtKB-KW"/>
</dbReference>
<dbReference type="Gene3D" id="1.10.1520.10">
    <property type="entry name" value="Ribonuclease III domain"/>
    <property type="match status" value="2"/>
</dbReference>
<dbReference type="PANTHER" id="PTHR14950">
    <property type="entry name" value="DICER-RELATED"/>
    <property type="match status" value="1"/>
</dbReference>
<dbReference type="InterPro" id="IPR001650">
    <property type="entry name" value="Helicase_C-like"/>
</dbReference>
<dbReference type="Pfam" id="PF00270">
    <property type="entry name" value="DEAD"/>
    <property type="match status" value="1"/>
</dbReference>
<dbReference type="FunFam" id="3.40.50.300:FF:001669">
    <property type="entry name" value="Dicer-like protein 1"/>
    <property type="match status" value="1"/>
</dbReference>
<evidence type="ECO:0000256" key="2">
    <source>
        <dbReference type="ARBA" id="ARBA00001946"/>
    </source>
</evidence>
<accession>A0A6A5TFX9</accession>
<dbReference type="FunFam" id="1.10.1520.10:FF:000032">
    <property type="entry name" value="Dicer-like protein 2"/>
    <property type="match status" value="1"/>
</dbReference>
<keyword evidence="12" id="KW-0051">Antiviral defense</keyword>
<feature type="domain" description="RNase III" evidence="16">
    <location>
        <begin position="947"/>
        <end position="1078"/>
    </location>
</feature>
<feature type="domain" description="Helicase C-terminal" evidence="18">
    <location>
        <begin position="380"/>
        <end position="557"/>
    </location>
</feature>
<keyword evidence="5" id="KW-0677">Repeat</keyword>
<dbReference type="Pfam" id="PF03368">
    <property type="entry name" value="Dicer_dimer"/>
    <property type="match status" value="1"/>
</dbReference>
<name>A0A6A5TFX9_9PLEO</name>
<evidence type="ECO:0000313" key="20">
    <source>
        <dbReference type="EMBL" id="KAF1951090.1"/>
    </source>
</evidence>
<dbReference type="CDD" id="cd00593">
    <property type="entry name" value="RIBOc"/>
    <property type="match status" value="2"/>
</dbReference>
<keyword evidence="9" id="KW-0067">ATP-binding</keyword>
<keyword evidence="13" id="KW-0464">Manganese</keyword>
<dbReference type="InterPro" id="IPR036389">
    <property type="entry name" value="RNase_III_sf"/>
</dbReference>
<gene>
    <name evidence="20" type="ORF">CC80DRAFT_454834</name>
</gene>
<evidence type="ECO:0000256" key="5">
    <source>
        <dbReference type="ARBA" id="ARBA00022737"/>
    </source>
</evidence>
<feature type="domain" description="Dicer dsRNA-binding fold" evidence="19">
    <location>
        <begin position="576"/>
        <end position="670"/>
    </location>
</feature>
<dbReference type="EMBL" id="ML977020">
    <property type="protein sequence ID" value="KAF1951090.1"/>
    <property type="molecule type" value="Genomic_DNA"/>
</dbReference>
<keyword evidence="4" id="KW-0479">Metal-binding</keyword>
<dbReference type="Pfam" id="PF00271">
    <property type="entry name" value="Helicase_C"/>
    <property type="match status" value="1"/>
</dbReference>
<dbReference type="SMART" id="SM00487">
    <property type="entry name" value="DEXDc"/>
    <property type="match status" value="1"/>
</dbReference>
<feature type="domain" description="Helicase ATP-binding" evidence="17">
    <location>
        <begin position="34"/>
        <end position="213"/>
    </location>
</feature>
<sequence>METNISDADDGEIPVAGQENGSFHFRLRSYQAEMVEESLKSNIIVAMDTGSGKTHIALARTAAELETCDPTKLVWFLTPTVALCEQQAKVFESNLPSHGLQVLSGRDDIDHWSDQSTWDAVFDNVRIVLSTHQVLLDALTHGFVKMSKLALIIFDEAHHCTQKHPANKILADFYIPYVHDSNLQLPGILGLSASPVQRAAASGSDLQKIEQNMNATAVTPKTNRSELLRFVHRPKLLRIDYPVTITHLPLSLLHLEKEFMYYDLKTDPYVVTLLSRQSEGYDMTKHLDKVLLSRNTYCYQQLKMLFNKSKDMAEELGVSAAEWYLRRCVSSFEKMIQGPEQPLLEWTQDEKQHLATILRRLPLAQEPQCPSDILRDLSPKVEALVDVLLAEASSEMTGLVFVEQRVWVAALAKILAIHPRIRDKFNIGTYVGSSQSSKRKVNIANFPEPLNQQETLDKFRAGEINLILATSILEEGIDVSSCHLVICFERPKNLKSFIQRRGRARKQESKYFILLPQTGGGRPPESWESLEEEMKRAYLDDKRKVEEAREREEMDEDGERYYHIPNTSALLTLDNASPHLHHFCAILSSSTYVDSRPQFEFEEQEHGGVVATVMLPLSVIPAVRTARSLESWRTERMAVKDAAFEAYIALHKVGLVNDNLLPSREEADDLAAEFQIADNTPSLVNVSVTLDPWIAVTTQQQENPHTFYRTLLKLDRPGEEPSFMVLLTSVAMPGIPRLTLYWNSTKQYPVSYSWLPSASFTGHQVALMQAITQRILGSVFSSQMQEVRHDFQWLVIPSEASEYMWSYEKLQAWHTSTDGHQPASELLQKLIHDTSNWGLISVEGDLRRYIPQSILQSSSRSPTTAEHYVQAIRLPKRRDFLHPLERKNDNNEAYTRLEELDLSKCLVENLPSPYSIFALLVPSIMYRYETYMIAEVLRTTLLAPLLFSQAELPLILQAMTASVTGEDTNYQRLEFLGDCILKYIASVHLMADKPHWPESFLTGRKGKIVSNGFAARSAIAIGLDQFIITKRFTGAKWAPRYIGDVLSSKPTEGKRMLSSKILADVIESLIGVSYLVGGFSTAFTCIQTLLPSEKWTPVPEANTKLFEASPSHIDIKNLTTLETLIGYTFSKKMLLLEALTHASYTGPLANCSYERLEFLGDAILDYIIVKRLYAHTPELSHQKMHGIRSAMANAAFLAFRMFETTVSEERTNPSTMEKEKHSRCLWQFLRAGSSPELQKSRELAIRQHLEARETILQGLESDKRFPWHLLALTDAPKFLSDIVESIIGAIYVDSHGDVAACEVFVEGLGLLGALRRILRDGVDCLHPKERLGHLAVEKDVQYVRITDAVAEPKNANEKVVKDRTYKVQVKVGGEKIGGVVEGLKRLNAETKAARLACEILERRADGDRGDEDAEEWFDAEEGGGIEIARNEEMLE</sequence>
<dbReference type="GO" id="GO:0004525">
    <property type="term" value="F:ribonuclease III activity"/>
    <property type="evidence" value="ECO:0007669"/>
    <property type="project" value="InterPro"/>
</dbReference>
<evidence type="ECO:0000256" key="3">
    <source>
        <dbReference type="ARBA" id="ARBA00022721"/>
    </source>
</evidence>
<evidence type="ECO:0000256" key="8">
    <source>
        <dbReference type="ARBA" id="ARBA00022806"/>
    </source>
</evidence>
<dbReference type="CDD" id="cd18034">
    <property type="entry name" value="DEXHc_dicer"/>
    <property type="match status" value="1"/>
</dbReference>
<keyword evidence="7 20" id="KW-0378">Hydrolase</keyword>
<keyword evidence="10" id="KW-0460">Magnesium</keyword>
<dbReference type="PROSITE" id="PS00517">
    <property type="entry name" value="RNASE_3_1"/>
    <property type="match status" value="1"/>
</dbReference>
<evidence type="ECO:0000256" key="7">
    <source>
        <dbReference type="ARBA" id="ARBA00022801"/>
    </source>
</evidence>
<organism evidence="20 21">
    <name type="scientific">Byssothecium circinans</name>
    <dbReference type="NCBI Taxonomy" id="147558"/>
    <lineage>
        <taxon>Eukaryota</taxon>
        <taxon>Fungi</taxon>
        <taxon>Dikarya</taxon>
        <taxon>Ascomycota</taxon>
        <taxon>Pezizomycotina</taxon>
        <taxon>Dothideomycetes</taxon>
        <taxon>Pleosporomycetidae</taxon>
        <taxon>Pleosporales</taxon>
        <taxon>Massarineae</taxon>
        <taxon>Massarinaceae</taxon>
        <taxon>Byssothecium</taxon>
    </lineage>
</organism>
<evidence type="ECO:0000259" key="17">
    <source>
        <dbReference type="PROSITE" id="PS51192"/>
    </source>
</evidence>
<dbReference type="Gene3D" id="3.30.160.380">
    <property type="entry name" value="Dicer dimerisation domain"/>
    <property type="match status" value="1"/>
</dbReference>
<keyword evidence="21" id="KW-1185">Reference proteome</keyword>
<evidence type="ECO:0000313" key="21">
    <source>
        <dbReference type="Proteomes" id="UP000800035"/>
    </source>
</evidence>
<dbReference type="InterPro" id="IPR005034">
    <property type="entry name" value="Dicer_dimerisation"/>
</dbReference>
<dbReference type="GO" id="GO:0003723">
    <property type="term" value="F:RNA binding"/>
    <property type="evidence" value="ECO:0007669"/>
    <property type="project" value="UniProtKB-UniRule"/>
</dbReference>
<keyword evidence="6" id="KW-0547">Nucleotide-binding</keyword>
<evidence type="ECO:0000256" key="15">
    <source>
        <dbReference type="PROSITE-ProRule" id="PRU00657"/>
    </source>
</evidence>
<evidence type="ECO:0000259" key="16">
    <source>
        <dbReference type="PROSITE" id="PS50142"/>
    </source>
</evidence>
<dbReference type="Proteomes" id="UP000800035">
    <property type="component" value="Unassembled WGS sequence"/>
</dbReference>
<dbReference type="GO" id="GO:0046872">
    <property type="term" value="F:metal ion binding"/>
    <property type="evidence" value="ECO:0007669"/>
    <property type="project" value="UniProtKB-KW"/>
</dbReference>
<protein>
    <submittedName>
        <fullName evidence="20">P-loop containing nucleoside triphosphate hydrolase protein</fullName>
    </submittedName>
</protein>
<evidence type="ECO:0000259" key="18">
    <source>
        <dbReference type="PROSITE" id="PS51194"/>
    </source>
</evidence>
<dbReference type="SUPFAM" id="SSF52540">
    <property type="entry name" value="P-loop containing nucleoside triphosphate hydrolases"/>
    <property type="match status" value="1"/>
</dbReference>